<keyword evidence="1" id="KW-1133">Transmembrane helix</keyword>
<organism evidence="2 3">
    <name type="scientific">Alteromonas lipolytica</name>
    <dbReference type="NCBI Taxonomy" id="1856405"/>
    <lineage>
        <taxon>Bacteria</taxon>
        <taxon>Pseudomonadati</taxon>
        <taxon>Pseudomonadota</taxon>
        <taxon>Gammaproteobacteria</taxon>
        <taxon>Alteromonadales</taxon>
        <taxon>Alteromonadaceae</taxon>
        <taxon>Alteromonas/Salinimonas group</taxon>
        <taxon>Alteromonas</taxon>
    </lineage>
</organism>
<feature type="transmembrane region" description="Helical" evidence="1">
    <location>
        <begin position="25"/>
        <end position="43"/>
    </location>
</feature>
<keyword evidence="1" id="KW-0812">Transmembrane</keyword>
<dbReference type="OrthoDB" id="7018273at2"/>
<feature type="transmembrane region" description="Helical" evidence="1">
    <location>
        <begin position="64"/>
        <end position="83"/>
    </location>
</feature>
<gene>
    <name evidence="2" type="ORF">BFC17_06865</name>
</gene>
<dbReference type="Proteomes" id="UP000176037">
    <property type="component" value="Unassembled WGS sequence"/>
</dbReference>
<comment type="caution">
    <text evidence="2">The sequence shown here is derived from an EMBL/GenBank/DDBJ whole genome shotgun (WGS) entry which is preliminary data.</text>
</comment>
<dbReference type="AlphaFoldDB" id="A0A1E8F930"/>
<keyword evidence="3" id="KW-1185">Reference proteome</keyword>
<accession>A0A1E8F930</accession>
<dbReference type="EMBL" id="MJIC01000017">
    <property type="protein sequence ID" value="OFI32431.1"/>
    <property type="molecule type" value="Genomic_DNA"/>
</dbReference>
<proteinExistence type="predicted"/>
<dbReference type="RefSeq" id="WP_070178415.1">
    <property type="nucleotide sequence ID" value="NZ_BMJR01000007.1"/>
</dbReference>
<reference evidence="2 3" key="1">
    <citation type="submission" date="2016-09" db="EMBL/GenBank/DDBJ databases">
        <title>Alteromonas lipolytica, a new species isolated from sea water.</title>
        <authorList>
            <person name="Wu Y.-H."/>
            <person name="Cheng H."/>
            <person name="Xu X.-W."/>
        </authorList>
    </citation>
    <scope>NUCLEOTIDE SEQUENCE [LARGE SCALE GENOMIC DNA]</scope>
    <source>
        <strain evidence="2 3">JW12</strain>
    </source>
</reference>
<protein>
    <submittedName>
        <fullName evidence="2">Uncharacterized protein</fullName>
    </submittedName>
</protein>
<evidence type="ECO:0000256" key="1">
    <source>
        <dbReference type="SAM" id="Phobius"/>
    </source>
</evidence>
<name>A0A1E8F930_9ALTE</name>
<evidence type="ECO:0000313" key="3">
    <source>
        <dbReference type="Proteomes" id="UP000176037"/>
    </source>
</evidence>
<evidence type="ECO:0000313" key="2">
    <source>
        <dbReference type="EMBL" id="OFI32431.1"/>
    </source>
</evidence>
<keyword evidence="1" id="KW-0472">Membrane</keyword>
<sequence length="99" mass="10979">MIEEMVSETGKGVFRGIGYLLSELLFWRLCYVIGWPVCKLVTFGRYPRRLHRERAIFRQHNAHTGFTCAAVGLLIVVALLLGLSGNLPHDLPHFGGAGG</sequence>